<dbReference type="EMBL" id="VLTN01000003">
    <property type="protein sequence ID" value="KAA0156803.1"/>
    <property type="molecule type" value="Genomic_DNA"/>
</dbReference>
<sequence>MSPDYGSGVVDLFNLQGKAERGANVATVPISQQERVAVDSFRCRPGGTFCLFTTTNSKDSSWLYNVSLTSGVINSKTALPNMIAHNLHVDMASGAAYTVALGTSSVKIIQVYAGAITDLIDLSSHFGANDTVPVGGTTQCSDTDIMWVGIKSGSAGDPDRVITTHLPTRNVSGVRSLTQPLPTSLWASCQDSTKVNKLGGIAMLGGRPATFGYVWINESGGFDVVESAPVPTGGAPVVLSGLLSEPPFTAYFTALYPATAEPGDDVQGFVAFGTNRAGAALSVSPINYYLTGAAAVF</sequence>
<dbReference type="AlphaFoldDB" id="A0A5A8CUK9"/>
<evidence type="ECO:0000313" key="6">
    <source>
        <dbReference type="Proteomes" id="UP000325113"/>
    </source>
</evidence>
<name>A0A5A8CUK9_CAFRO</name>
<dbReference type="EMBL" id="VLTL01000033">
    <property type="protein sequence ID" value="KAA0167600.1"/>
    <property type="molecule type" value="Genomic_DNA"/>
</dbReference>
<dbReference type="Proteomes" id="UP000325113">
    <property type="component" value="Unassembled WGS sequence"/>
</dbReference>
<organism evidence="1 4">
    <name type="scientific">Cafeteria roenbergensis</name>
    <name type="common">Marine flagellate</name>
    <dbReference type="NCBI Taxonomy" id="33653"/>
    <lineage>
        <taxon>Eukaryota</taxon>
        <taxon>Sar</taxon>
        <taxon>Stramenopiles</taxon>
        <taxon>Bigyra</taxon>
        <taxon>Opalozoa</taxon>
        <taxon>Bicosoecida</taxon>
        <taxon>Cafeteriaceae</taxon>
        <taxon>Cafeteria</taxon>
    </lineage>
</organism>
<keyword evidence="4" id="KW-1185">Reference proteome</keyword>
<dbReference type="OMA" id="VWINESG"/>
<evidence type="ECO:0000313" key="1">
    <source>
        <dbReference type="EMBL" id="KAA0156803.1"/>
    </source>
</evidence>
<gene>
    <name evidence="3" type="ORF">FNF28_02814</name>
    <name evidence="1" type="ORF">FNF29_00914</name>
    <name evidence="2" type="ORF">FNF31_04916</name>
</gene>
<comment type="caution">
    <text evidence="1">The sequence shown here is derived from an EMBL/GenBank/DDBJ whole genome shotgun (WGS) entry which is preliminary data.</text>
</comment>
<dbReference type="Proteomes" id="UP000323011">
    <property type="component" value="Unassembled WGS sequence"/>
</dbReference>
<dbReference type="EMBL" id="VLTM01000055">
    <property type="protein sequence ID" value="KAA0159328.1"/>
    <property type="molecule type" value="Genomic_DNA"/>
</dbReference>
<accession>A0A5A8CUK9</accession>
<reference evidence="4 5" key="1">
    <citation type="submission" date="2019-07" db="EMBL/GenBank/DDBJ databases">
        <title>Genomes of Cafeteria roenbergensis.</title>
        <authorList>
            <person name="Fischer M.G."/>
            <person name="Hackl T."/>
            <person name="Roman M."/>
        </authorList>
    </citation>
    <scope>NUCLEOTIDE SEQUENCE [LARGE SCALE GENOMIC DNA]</scope>
    <source>
        <strain evidence="1 4">BVI</strain>
        <strain evidence="2 6">Cflag</strain>
        <strain evidence="3 5">RCC970-E3</strain>
    </source>
</reference>
<evidence type="ECO:0000313" key="3">
    <source>
        <dbReference type="EMBL" id="KAA0167600.1"/>
    </source>
</evidence>
<proteinExistence type="predicted"/>
<dbReference type="Proteomes" id="UP000324907">
    <property type="component" value="Unassembled WGS sequence"/>
</dbReference>
<evidence type="ECO:0000313" key="4">
    <source>
        <dbReference type="Proteomes" id="UP000323011"/>
    </source>
</evidence>
<protein>
    <submittedName>
        <fullName evidence="1">Uncharacterized protein</fullName>
    </submittedName>
</protein>
<evidence type="ECO:0000313" key="5">
    <source>
        <dbReference type="Proteomes" id="UP000324907"/>
    </source>
</evidence>
<evidence type="ECO:0000313" key="2">
    <source>
        <dbReference type="EMBL" id="KAA0159328.1"/>
    </source>
</evidence>